<evidence type="ECO:0000313" key="4">
    <source>
        <dbReference type="EMBL" id="QDU36997.1"/>
    </source>
</evidence>
<protein>
    <recommendedName>
        <fullName evidence="6">DUF1549 domain-containing protein</fullName>
    </recommendedName>
</protein>
<feature type="domain" description="DUF1549" evidence="2">
    <location>
        <begin position="49"/>
        <end position="234"/>
    </location>
</feature>
<dbReference type="Proteomes" id="UP000320496">
    <property type="component" value="Chromosome"/>
</dbReference>
<feature type="chain" id="PRO_5022059889" description="DUF1549 domain-containing protein" evidence="1">
    <location>
        <begin position="24"/>
        <end position="617"/>
    </location>
</feature>
<evidence type="ECO:0000256" key="1">
    <source>
        <dbReference type="SAM" id="SignalP"/>
    </source>
</evidence>
<accession>A0A517Z3I7</accession>
<dbReference type="InterPro" id="IPR022655">
    <property type="entry name" value="DUF1553"/>
</dbReference>
<name>A0A517Z3I7_9PLAN</name>
<evidence type="ECO:0000259" key="2">
    <source>
        <dbReference type="Pfam" id="PF07583"/>
    </source>
</evidence>
<dbReference type="Pfam" id="PF07583">
    <property type="entry name" value="PSCyt2"/>
    <property type="match status" value="1"/>
</dbReference>
<dbReference type="KEGG" id="mri:Mal4_13000"/>
<gene>
    <name evidence="4" type="ORF">Mal4_13000</name>
</gene>
<proteinExistence type="predicted"/>
<dbReference type="AlphaFoldDB" id="A0A517Z3I7"/>
<evidence type="ECO:0008006" key="6">
    <source>
        <dbReference type="Google" id="ProtNLM"/>
    </source>
</evidence>
<sequence length="617" mass="70130" precursor="true">MKLGHILTPLLVVAGIGALSAMAVRDPVTLDAPAGAVSTGLDDVVSEADAWFDARWSADGIEPAETADDLTVLRRLSLALHGTIPSLEEIRQFESDDRPDRLEQWTAAMLDDTRFADYFAERLARAFVGVEQGQFVIFRRDRFTNWLSRQLRDDRPYDEIVRDMIGGQGVWTGKGEVNFVTAAFANDEFDPNKLTARTVRSFLGQRIDCAQCHDHPFDDWTQAQFEGLTAHYAPVSLSLVGVEDADRFAFELSEEHLEELQAEEVTDRLRRVFRKNDQRIRKHARLETLVEGQLWVVHDGNENEKDDLQPRFAIHNDEGTLRVSNHEGEYIVNDTRYDEVRVVPPAVPFHPEWLGQEGTPRQRLAEWVTHPENQRFERALVNRVWGLMFGRPFASDRPVDDLPDPDDPATAESLALLDMLGDDFREHNCSVKRLVQVIAASRPFRLASDVESASETQIEELEQAWAVFPLVRLRPEQVIGSMLQAASVKTIDRKSHLFVRFLRFVREENFVDEFGDPGENELSDRVGTIPQALLRMNGQLASELTEPNPFGSVGRIAALAGSPEATLDACYLICLTRRPTQPEREHFLPQLEKRREAQAIQDLFWALYNSPEFSWNH</sequence>
<feature type="signal peptide" evidence="1">
    <location>
        <begin position="1"/>
        <end position="23"/>
    </location>
</feature>
<dbReference type="PANTHER" id="PTHR35889">
    <property type="entry name" value="CYCLOINULO-OLIGOSACCHARIDE FRUCTANOTRANSFERASE-RELATED"/>
    <property type="match status" value="1"/>
</dbReference>
<dbReference type="InterPro" id="IPR011444">
    <property type="entry name" value="DUF1549"/>
</dbReference>
<keyword evidence="1" id="KW-0732">Signal</keyword>
<feature type="domain" description="DUF1553" evidence="3">
    <location>
        <begin position="361"/>
        <end position="587"/>
    </location>
</feature>
<dbReference type="RefSeq" id="WP_197444156.1">
    <property type="nucleotide sequence ID" value="NZ_CP036275.1"/>
</dbReference>
<keyword evidence="5" id="KW-1185">Reference proteome</keyword>
<dbReference type="PANTHER" id="PTHR35889:SF3">
    <property type="entry name" value="F-BOX DOMAIN-CONTAINING PROTEIN"/>
    <property type="match status" value="1"/>
</dbReference>
<evidence type="ECO:0000313" key="5">
    <source>
        <dbReference type="Proteomes" id="UP000320496"/>
    </source>
</evidence>
<dbReference type="EMBL" id="CP036275">
    <property type="protein sequence ID" value="QDU36997.1"/>
    <property type="molecule type" value="Genomic_DNA"/>
</dbReference>
<evidence type="ECO:0000259" key="3">
    <source>
        <dbReference type="Pfam" id="PF07587"/>
    </source>
</evidence>
<reference evidence="4 5" key="1">
    <citation type="submission" date="2019-02" db="EMBL/GenBank/DDBJ databases">
        <title>Deep-cultivation of Planctomycetes and their phenomic and genomic characterization uncovers novel biology.</title>
        <authorList>
            <person name="Wiegand S."/>
            <person name="Jogler M."/>
            <person name="Boedeker C."/>
            <person name="Pinto D."/>
            <person name="Vollmers J."/>
            <person name="Rivas-Marin E."/>
            <person name="Kohn T."/>
            <person name="Peeters S.H."/>
            <person name="Heuer A."/>
            <person name="Rast P."/>
            <person name="Oberbeckmann S."/>
            <person name="Bunk B."/>
            <person name="Jeske O."/>
            <person name="Meyerdierks A."/>
            <person name="Storesund J.E."/>
            <person name="Kallscheuer N."/>
            <person name="Luecker S."/>
            <person name="Lage O.M."/>
            <person name="Pohl T."/>
            <person name="Merkel B.J."/>
            <person name="Hornburger P."/>
            <person name="Mueller R.-W."/>
            <person name="Bruemmer F."/>
            <person name="Labrenz M."/>
            <person name="Spormann A.M."/>
            <person name="Op den Camp H."/>
            <person name="Overmann J."/>
            <person name="Amann R."/>
            <person name="Jetten M.S.M."/>
            <person name="Mascher T."/>
            <person name="Medema M.H."/>
            <person name="Devos D.P."/>
            <person name="Kaster A.-K."/>
            <person name="Ovreas L."/>
            <person name="Rohde M."/>
            <person name="Galperin M.Y."/>
            <person name="Jogler C."/>
        </authorList>
    </citation>
    <scope>NUCLEOTIDE SEQUENCE [LARGE SCALE GENOMIC DNA]</scope>
    <source>
        <strain evidence="4 5">Mal4</strain>
    </source>
</reference>
<organism evidence="4 5">
    <name type="scientific">Maioricimonas rarisocia</name>
    <dbReference type="NCBI Taxonomy" id="2528026"/>
    <lineage>
        <taxon>Bacteria</taxon>
        <taxon>Pseudomonadati</taxon>
        <taxon>Planctomycetota</taxon>
        <taxon>Planctomycetia</taxon>
        <taxon>Planctomycetales</taxon>
        <taxon>Planctomycetaceae</taxon>
        <taxon>Maioricimonas</taxon>
    </lineage>
</organism>
<dbReference type="Pfam" id="PF07587">
    <property type="entry name" value="PSD1"/>
    <property type="match status" value="1"/>
</dbReference>